<evidence type="ECO:0000313" key="5">
    <source>
        <dbReference type="Proteomes" id="UP001291309"/>
    </source>
</evidence>
<feature type="signal peptide" evidence="2">
    <location>
        <begin position="1"/>
        <end position="22"/>
    </location>
</feature>
<organism evidence="4 5">
    <name type="scientific">Hyalangium rubrum</name>
    <dbReference type="NCBI Taxonomy" id="3103134"/>
    <lineage>
        <taxon>Bacteria</taxon>
        <taxon>Pseudomonadati</taxon>
        <taxon>Myxococcota</taxon>
        <taxon>Myxococcia</taxon>
        <taxon>Myxococcales</taxon>
        <taxon>Cystobacterineae</taxon>
        <taxon>Archangiaceae</taxon>
        <taxon>Hyalangium</taxon>
    </lineage>
</organism>
<dbReference type="SUPFAM" id="SSF53187">
    <property type="entry name" value="Zn-dependent exopeptidases"/>
    <property type="match status" value="1"/>
</dbReference>
<dbReference type="Pfam" id="PF25275">
    <property type="entry name" value="Golvesin_C"/>
    <property type="match status" value="1"/>
</dbReference>
<dbReference type="EMBL" id="JAXIVS010000001">
    <property type="protein sequence ID" value="MDY7224971.1"/>
    <property type="molecule type" value="Genomic_DNA"/>
</dbReference>
<dbReference type="InterPro" id="IPR033803">
    <property type="entry name" value="CBD-like_Golvesin-Xly"/>
</dbReference>
<dbReference type="CDD" id="cd00063">
    <property type="entry name" value="FN3"/>
    <property type="match status" value="1"/>
</dbReference>
<dbReference type="InterPro" id="IPR002508">
    <property type="entry name" value="MurNAc-LAA_cat"/>
</dbReference>
<name>A0ABU5GVC7_9BACT</name>
<feature type="chain" id="PRO_5045097107" evidence="2">
    <location>
        <begin position="23"/>
        <end position="944"/>
    </location>
</feature>
<dbReference type="InterPro" id="IPR003961">
    <property type="entry name" value="FN3_dom"/>
</dbReference>
<evidence type="ECO:0000259" key="3">
    <source>
        <dbReference type="PROSITE" id="PS50853"/>
    </source>
</evidence>
<accession>A0ABU5GVC7</accession>
<dbReference type="Gene3D" id="3.40.630.40">
    <property type="entry name" value="Zn-dependent exopeptidases"/>
    <property type="match status" value="1"/>
</dbReference>
<dbReference type="PROSITE" id="PS50853">
    <property type="entry name" value="FN3"/>
    <property type="match status" value="1"/>
</dbReference>
<dbReference type="InterPro" id="IPR036116">
    <property type="entry name" value="FN3_sf"/>
</dbReference>
<gene>
    <name evidence="4" type="ORF">SYV04_01200</name>
</gene>
<dbReference type="Gene3D" id="2.60.40.10">
    <property type="entry name" value="Immunoglobulins"/>
    <property type="match status" value="1"/>
</dbReference>
<keyword evidence="2" id="KW-0732">Signal</keyword>
<comment type="caution">
    <text evidence="4">The sequence shown here is derived from an EMBL/GenBank/DDBJ whole genome shotgun (WGS) entry which is preliminary data.</text>
</comment>
<dbReference type="SMART" id="SM00060">
    <property type="entry name" value="FN3"/>
    <property type="match status" value="1"/>
</dbReference>
<protein>
    <submittedName>
        <fullName evidence="4">N-acetylmuramoyl-L-alanine amidase</fullName>
    </submittedName>
</protein>
<dbReference type="Proteomes" id="UP001291309">
    <property type="component" value="Unassembled WGS sequence"/>
</dbReference>
<dbReference type="SMART" id="SM00646">
    <property type="entry name" value="Ami_3"/>
    <property type="match status" value="1"/>
</dbReference>
<feature type="compositionally biased region" description="Pro residues" evidence="1">
    <location>
        <begin position="882"/>
        <end position="892"/>
    </location>
</feature>
<proteinExistence type="predicted"/>
<keyword evidence="5" id="KW-1185">Reference proteome</keyword>
<dbReference type="RefSeq" id="WP_321543696.1">
    <property type="nucleotide sequence ID" value="NZ_JAXIVS010000001.1"/>
</dbReference>
<sequence length="944" mass="99351">MARSLLLAGLVSILVLPSLAWADGPFEEPLDCGLEPPGAVYVPAPGPKPYEVTPWSAAEPPLVRRELRDGATLSAQSGLPQTRIRVGALSGKTVYLSPGHGFYRSPTLRRWATQRPNTFDVVEDLISAETLNQYLMPMLMSAGAMVVPLREPDLNARMVIVNNGDPNYAEVGPAALFSTATVPGWGPPPTTMGNNVRPFDLGGSRLMTAEATATASATWVPRVPADGNYHVYIAYSAAASRVSNAHFVVKHAGGESHFRVNQRRHGSTWVLLGRFYFKAGESPEKGAVVALNDSTEQGTVSLDAVRIGGGTGFIGDATMGSSTRPRYEECARYHTQFNGAPASVFAPSGVNAIGNERNDDVTGRSRFAAWDHEQGEDAVYVAWHTNASGANVLGTEGYVYGPNPVNGRLEFTGVPGSDVMGRALLAELNRDLRATVDPNWRTASLRSANFGEVNPAHNPEMPSILLEIAYHDAEVDAVRLREPNFRYVAARAILQGLVKYFATRDGQEVHLPPEPPSAVAARNVAGGVEVRWAAPATDAIDLGGHAATSYRVYQSEDGLSWDEGTETADTSLNFPLATGTTRYFRVAALNAGGESFPSDTVGARVGTAPQVLIVNAFDRLDATMNLREDLARFDLGTPHRVLLEAMNDGSSVRRHGAAVARHEVAFDSATSEAIAAGLASFTGYGLIDWFTGRGGVGGAGPTRAEQVALTTFVTGGGHLLFSGSNVASRLAAGDTDDQAFLANILRAAVGNGTSSLLVEGQPGDWLEAATGLVLEDGTRGGLAVGSPDVLAPAAGATSVLRYTGTELSAGVSSAPGGQVLFLTVPLEGVVSPLRREYVLGTFLARAGLLAAAPSAPGDEPPPPDPGPANQWTAATGNDLRPPDPPPPPPPPVTYVVEQLPQFYEQGESGCGCGAGAGSTAVTWLVLLVTVQLRRPRGRAPLSKR</sequence>
<dbReference type="InterPro" id="IPR013783">
    <property type="entry name" value="Ig-like_fold"/>
</dbReference>
<evidence type="ECO:0000256" key="1">
    <source>
        <dbReference type="SAM" id="MobiDB-lite"/>
    </source>
</evidence>
<feature type="region of interest" description="Disordered" evidence="1">
    <location>
        <begin position="853"/>
        <end position="892"/>
    </location>
</feature>
<dbReference type="SUPFAM" id="SSF49265">
    <property type="entry name" value="Fibronectin type III"/>
    <property type="match status" value="1"/>
</dbReference>
<feature type="domain" description="Fibronectin type-III" evidence="3">
    <location>
        <begin position="512"/>
        <end position="610"/>
    </location>
</feature>
<evidence type="ECO:0000313" key="4">
    <source>
        <dbReference type="EMBL" id="MDY7224971.1"/>
    </source>
</evidence>
<evidence type="ECO:0000256" key="2">
    <source>
        <dbReference type="SAM" id="SignalP"/>
    </source>
</evidence>
<reference evidence="4 5" key="1">
    <citation type="submission" date="2023-12" db="EMBL/GenBank/DDBJ databases">
        <title>the genome sequence of Hyalangium sp. s54d21.</title>
        <authorList>
            <person name="Zhang X."/>
        </authorList>
    </citation>
    <scope>NUCLEOTIDE SEQUENCE [LARGE SCALE GENOMIC DNA]</scope>
    <source>
        <strain evidence="5">s54d21</strain>
    </source>
</reference>